<evidence type="ECO:0000256" key="1">
    <source>
        <dbReference type="SAM" id="SignalP"/>
    </source>
</evidence>
<proteinExistence type="predicted"/>
<evidence type="ECO:0000259" key="2">
    <source>
        <dbReference type="Pfam" id="PF12222"/>
    </source>
</evidence>
<organism evidence="3">
    <name type="scientific">Mucochytrium quahogii</name>
    <dbReference type="NCBI Taxonomy" id="96639"/>
    <lineage>
        <taxon>Eukaryota</taxon>
        <taxon>Sar</taxon>
        <taxon>Stramenopiles</taxon>
        <taxon>Bigyra</taxon>
        <taxon>Labyrinthulomycetes</taxon>
        <taxon>Thraustochytrida</taxon>
        <taxon>Thraustochytriidae</taxon>
        <taxon>Mucochytrium</taxon>
    </lineage>
</organism>
<dbReference type="InterPro" id="IPR021102">
    <property type="entry name" value="PNGase_A"/>
</dbReference>
<keyword evidence="1" id="KW-0732">Signal</keyword>
<feature type="domain" description="Peptide N-acetyl-beta-D-glucosaminyl asparaginase amidase A N-terminal" evidence="2">
    <location>
        <begin position="42"/>
        <end position="344"/>
    </location>
</feature>
<reference evidence="3" key="1">
    <citation type="submission" date="2021-01" db="EMBL/GenBank/DDBJ databases">
        <authorList>
            <person name="Corre E."/>
            <person name="Pelletier E."/>
            <person name="Niang G."/>
            <person name="Scheremetjew M."/>
            <person name="Finn R."/>
            <person name="Kale V."/>
            <person name="Holt S."/>
            <person name="Cochrane G."/>
            <person name="Meng A."/>
            <person name="Brown T."/>
            <person name="Cohen L."/>
        </authorList>
    </citation>
    <scope>NUCLEOTIDE SEQUENCE</scope>
    <source>
        <strain evidence="3">NY070348D</strain>
    </source>
</reference>
<dbReference type="InterPro" id="IPR056948">
    <property type="entry name" value="PNGaseA_N"/>
</dbReference>
<gene>
    <name evidence="3" type="ORF">QSP1433_LOCUS10969</name>
</gene>
<evidence type="ECO:0000313" key="3">
    <source>
        <dbReference type="EMBL" id="CAD9691383.1"/>
    </source>
</evidence>
<dbReference type="EMBL" id="HBHK01017381">
    <property type="protein sequence ID" value="CAD9691383.1"/>
    <property type="molecule type" value="Transcribed_RNA"/>
</dbReference>
<sequence length="561" mass="63283">MRGFATCMVALVGVVAGRRKFLMNGESKIVESPYVLEQPIDTKQKTRLCTVTVFDKVQFTEWNEPVWETVDLEECGQRPNEWGMVVVDLQGRVGGRQFDRFGAMWVNNSEVLRLTTPEPHHPGNISWTLSRDLTEYTHLFSDRFIRAGMVIPNVVNEKYTGVLELTVTLSIYYRWIPDVQPMIPYVSSLAIANESDPLNSIKVFGDNVYNGEIKLPIKNAGQVYLDVYATGHGKEEFYYSDQGNDTTPFREIVVYVDGEPYFGQIPFPVVYTGGINPGLWRPISGILSFQVEPYRFDLSPFVGVLNDGHPHNISVAIAGVGKTPDGYWFVDAVLIAYPSIECSSISGDLQDINTNFHIPTVVPNKRNVSKTLKQNFVGSTVYCMKAENETRMRYRTESYVKFRNHMDDTSFWHVVQAKESSTCGFLPKVVLSRKYKLSGFVIETDDSIKVPKLTQQRDISYTFHDKSVGHNTIKWENNYDGEAYYSITPHVPSTSRADASFVASCSKTGGYSHPISVQEYSQANGTTTKSITYSNGAKLYAHLNICGNSLCGWRNFVYHNL</sequence>
<dbReference type="Pfam" id="PF12222">
    <property type="entry name" value="PNGaseA"/>
    <property type="match status" value="1"/>
</dbReference>
<dbReference type="PANTHER" id="PTHR31104">
    <property type="entry name" value="PEPTIDE-N4-(N-ACETYL-BETA-GLUCOSAMINYL)ASPARAGINE AMIDASE A PROTEIN"/>
    <property type="match status" value="1"/>
</dbReference>
<dbReference type="AlphaFoldDB" id="A0A7S2WK13"/>
<name>A0A7S2WK13_9STRA</name>
<feature type="chain" id="PRO_5031044361" description="Peptide N-acetyl-beta-D-glucosaminyl asparaginase amidase A N-terminal domain-containing protein" evidence="1">
    <location>
        <begin position="18"/>
        <end position="561"/>
    </location>
</feature>
<protein>
    <recommendedName>
        <fullName evidence="2">Peptide N-acetyl-beta-D-glucosaminyl asparaginase amidase A N-terminal domain-containing protein</fullName>
    </recommendedName>
</protein>
<accession>A0A7S2WK13</accession>
<feature type="signal peptide" evidence="1">
    <location>
        <begin position="1"/>
        <end position="17"/>
    </location>
</feature>